<protein>
    <submittedName>
        <fullName evidence="5">Sugar ABC transporter substrate-binding protein</fullName>
    </submittedName>
</protein>
<dbReference type="RefSeq" id="WP_377504193.1">
    <property type="nucleotide sequence ID" value="NZ_JBHSQS010000001.1"/>
</dbReference>
<name>A0ABW1GX83_9ACTN</name>
<keyword evidence="2 3" id="KW-0732">Signal</keyword>
<evidence type="ECO:0000256" key="1">
    <source>
        <dbReference type="ARBA" id="ARBA00004196"/>
    </source>
</evidence>
<dbReference type="EMBL" id="JBHSQS010000001">
    <property type="protein sequence ID" value="MFC5922034.1"/>
    <property type="molecule type" value="Genomic_DNA"/>
</dbReference>
<evidence type="ECO:0000313" key="6">
    <source>
        <dbReference type="Proteomes" id="UP001596226"/>
    </source>
</evidence>
<accession>A0ABW1GX83</accession>
<dbReference type="SUPFAM" id="SSF53822">
    <property type="entry name" value="Periplasmic binding protein-like I"/>
    <property type="match status" value="1"/>
</dbReference>
<feature type="signal peptide" evidence="3">
    <location>
        <begin position="1"/>
        <end position="20"/>
    </location>
</feature>
<comment type="caution">
    <text evidence="5">The sequence shown here is derived from an EMBL/GenBank/DDBJ whole genome shotgun (WGS) entry which is preliminary data.</text>
</comment>
<sequence length="365" mass="38366">MRKGLLAFATVGLLAIGGTAACGDTFGGLDQPGSAKTPKIGVILPDSKSSARWEGADRRFLEEAFQRAGVKYDIQNAQGDKSQFQTIAEQMITNGVTTLMIVNLDSGTGKAVLDKARSQGVATIDYDRLTVGGSALYYVSFDNEAVGKLQGEGLQKCLSGKGVQQPVVSYLNGSPTDNNASQLKSGYDSVLQPRFDAGEYTKGPVDAVPDWDNAQAATIFEQQLTQTEGRIDGVIAANDGLANAVISVLKKNKLNGRVPVTGQDADPQGLQNILAGDQCMTVYKAIKEQAEAASDLAVAVARGKTKDTGQTVRDPQTGRAVPAVLLTPRAVYREDIADVIAAGFVTRAEVCSAAYAKLCADAGVR</sequence>
<dbReference type="PANTHER" id="PTHR30036:SF1">
    <property type="entry name" value="D-XYLOSE-BINDING PERIPLASMIC PROTEIN"/>
    <property type="match status" value="1"/>
</dbReference>
<dbReference type="PROSITE" id="PS51257">
    <property type="entry name" value="PROKAR_LIPOPROTEIN"/>
    <property type="match status" value="1"/>
</dbReference>
<organism evidence="5 6">
    <name type="scientific">Micromonospora vulcania</name>
    <dbReference type="NCBI Taxonomy" id="1441873"/>
    <lineage>
        <taxon>Bacteria</taxon>
        <taxon>Bacillati</taxon>
        <taxon>Actinomycetota</taxon>
        <taxon>Actinomycetes</taxon>
        <taxon>Micromonosporales</taxon>
        <taxon>Micromonosporaceae</taxon>
        <taxon>Micromonospora</taxon>
    </lineage>
</organism>
<dbReference type="InterPro" id="IPR028082">
    <property type="entry name" value="Peripla_BP_I"/>
</dbReference>
<dbReference type="Proteomes" id="UP001596226">
    <property type="component" value="Unassembled WGS sequence"/>
</dbReference>
<reference evidence="6" key="1">
    <citation type="journal article" date="2019" name="Int. J. Syst. Evol. Microbiol.">
        <title>The Global Catalogue of Microorganisms (GCM) 10K type strain sequencing project: providing services to taxonomists for standard genome sequencing and annotation.</title>
        <authorList>
            <consortium name="The Broad Institute Genomics Platform"/>
            <consortium name="The Broad Institute Genome Sequencing Center for Infectious Disease"/>
            <person name="Wu L."/>
            <person name="Ma J."/>
        </authorList>
    </citation>
    <scope>NUCLEOTIDE SEQUENCE [LARGE SCALE GENOMIC DNA]</scope>
    <source>
        <strain evidence="6">CGMCC 4.7144</strain>
    </source>
</reference>
<proteinExistence type="predicted"/>
<evidence type="ECO:0000259" key="4">
    <source>
        <dbReference type="Pfam" id="PF13407"/>
    </source>
</evidence>
<feature type="chain" id="PRO_5046674955" evidence="3">
    <location>
        <begin position="21"/>
        <end position="365"/>
    </location>
</feature>
<dbReference type="Pfam" id="PF13407">
    <property type="entry name" value="Peripla_BP_4"/>
    <property type="match status" value="1"/>
</dbReference>
<dbReference type="InterPro" id="IPR050555">
    <property type="entry name" value="Bact_Solute-Bind_Prot2"/>
</dbReference>
<gene>
    <name evidence="5" type="ORF">ACFQGL_01600</name>
</gene>
<evidence type="ECO:0000256" key="2">
    <source>
        <dbReference type="ARBA" id="ARBA00022729"/>
    </source>
</evidence>
<dbReference type="Gene3D" id="3.40.50.2300">
    <property type="match status" value="2"/>
</dbReference>
<evidence type="ECO:0000313" key="5">
    <source>
        <dbReference type="EMBL" id="MFC5922034.1"/>
    </source>
</evidence>
<feature type="domain" description="Periplasmic binding protein" evidence="4">
    <location>
        <begin position="40"/>
        <end position="304"/>
    </location>
</feature>
<dbReference type="PANTHER" id="PTHR30036">
    <property type="entry name" value="D-XYLOSE-BINDING PERIPLASMIC PROTEIN"/>
    <property type="match status" value="1"/>
</dbReference>
<dbReference type="InterPro" id="IPR025997">
    <property type="entry name" value="SBP_2_dom"/>
</dbReference>
<keyword evidence="6" id="KW-1185">Reference proteome</keyword>
<evidence type="ECO:0000256" key="3">
    <source>
        <dbReference type="SAM" id="SignalP"/>
    </source>
</evidence>
<comment type="subcellular location">
    <subcellularLocation>
        <location evidence="1">Cell envelope</location>
    </subcellularLocation>
</comment>